<dbReference type="AlphaFoldDB" id="I8UC20"/>
<proteinExistence type="predicted"/>
<organism evidence="1 2">
    <name type="scientific">Fictibacillus macauensis ZFHKF-1</name>
    <dbReference type="NCBI Taxonomy" id="1196324"/>
    <lineage>
        <taxon>Bacteria</taxon>
        <taxon>Bacillati</taxon>
        <taxon>Bacillota</taxon>
        <taxon>Bacilli</taxon>
        <taxon>Bacillales</taxon>
        <taxon>Fictibacillaceae</taxon>
        <taxon>Fictibacillus</taxon>
    </lineage>
</organism>
<dbReference type="RefSeq" id="WP_007203311.1">
    <property type="nucleotide sequence ID" value="NZ_AKKV01000036.1"/>
</dbReference>
<dbReference type="EMBL" id="AKKV01000036">
    <property type="protein sequence ID" value="EIT84343.1"/>
    <property type="molecule type" value="Genomic_DNA"/>
</dbReference>
<reference evidence="1 2" key="1">
    <citation type="journal article" date="2012" name="J. Bacteriol.">
        <title>Genome of Bacillus macauensis ZFHKF-1, a Long-Chain-Forming Bacterium.</title>
        <authorList>
            <person name="Cai L."/>
            <person name="Zhang T."/>
        </authorList>
    </citation>
    <scope>NUCLEOTIDE SEQUENCE [LARGE SCALE GENOMIC DNA]</scope>
    <source>
        <strain evidence="1 2">ZFHKF-1</strain>
    </source>
</reference>
<sequence length="84" mass="9299">MKKYMPIALGALIIIIISVATAVYFGKKSTAESPERPLKIIDHDYKVKVTLPIGNTFAYAGSADYLYFNAAIDSELPNKIVQYN</sequence>
<evidence type="ECO:0000313" key="2">
    <source>
        <dbReference type="Proteomes" id="UP000004080"/>
    </source>
</evidence>
<dbReference type="Proteomes" id="UP000004080">
    <property type="component" value="Unassembled WGS sequence"/>
</dbReference>
<evidence type="ECO:0000313" key="1">
    <source>
        <dbReference type="EMBL" id="EIT84343.1"/>
    </source>
</evidence>
<protein>
    <submittedName>
        <fullName evidence="1">Uncharacterized protein</fullName>
    </submittedName>
</protein>
<accession>I8UC20</accession>
<dbReference type="STRING" id="1196324.A374_16193"/>
<gene>
    <name evidence="1" type="ORF">A374_16193</name>
</gene>
<dbReference type="PATRIC" id="fig|1196324.3.peg.3313"/>
<keyword evidence="2" id="KW-1185">Reference proteome</keyword>
<comment type="caution">
    <text evidence="1">The sequence shown here is derived from an EMBL/GenBank/DDBJ whole genome shotgun (WGS) entry which is preliminary data.</text>
</comment>
<name>I8UC20_9BACL</name>